<feature type="domain" description="N-acetyltransferase" evidence="3">
    <location>
        <begin position="3"/>
        <end position="150"/>
    </location>
</feature>
<reference evidence="4 5" key="1">
    <citation type="submission" date="2019-08" db="EMBL/GenBank/DDBJ databases">
        <title>Pelomicrobium methylotrophicum gen. nov., sp. nov. a moderately thermophilic, facultatively anaerobic, lithoautotrophic and methylotrophic bacterium isolated from a terrestrial mud volcano.</title>
        <authorList>
            <person name="Slobodkina G.B."/>
            <person name="Merkel A.Y."/>
            <person name="Slobodkin A.I."/>
        </authorList>
    </citation>
    <scope>NUCLEOTIDE SEQUENCE [LARGE SCALE GENOMIC DNA]</scope>
    <source>
        <strain evidence="4 5">SM250</strain>
    </source>
</reference>
<dbReference type="RefSeq" id="WP_147800873.1">
    <property type="nucleotide sequence ID" value="NZ_VPFL01000025.1"/>
</dbReference>
<dbReference type="PROSITE" id="PS51186">
    <property type="entry name" value="GNAT"/>
    <property type="match status" value="1"/>
</dbReference>
<accession>A0A5C7EH06</accession>
<keyword evidence="2" id="KW-0012">Acyltransferase</keyword>
<name>A0A5C7EH06_9PROT</name>
<dbReference type="GO" id="GO:0016747">
    <property type="term" value="F:acyltransferase activity, transferring groups other than amino-acyl groups"/>
    <property type="evidence" value="ECO:0007669"/>
    <property type="project" value="InterPro"/>
</dbReference>
<evidence type="ECO:0000256" key="1">
    <source>
        <dbReference type="ARBA" id="ARBA00022679"/>
    </source>
</evidence>
<dbReference type="CDD" id="cd04301">
    <property type="entry name" value="NAT_SF"/>
    <property type="match status" value="1"/>
</dbReference>
<gene>
    <name evidence="4" type="ORF">FR698_14240</name>
</gene>
<protein>
    <submittedName>
        <fullName evidence="4">GNAT family N-acetyltransferase</fullName>
    </submittedName>
</protein>
<dbReference type="Gene3D" id="3.40.630.30">
    <property type="match status" value="1"/>
</dbReference>
<dbReference type="InterPro" id="IPR000182">
    <property type="entry name" value="GNAT_dom"/>
</dbReference>
<evidence type="ECO:0000313" key="4">
    <source>
        <dbReference type="EMBL" id="TXF10605.1"/>
    </source>
</evidence>
<dbReference type="EMBL" id="VPFL01000025">
    <property type="protein sequence ID" value="TXF10605.1"/>
    <property type="molecule type" value="Genomic_DNA"/>
</dbReference>
<comment type="caution">
    <text evidence="4">The sequence shown here is derived from an EMBL/GenBank/DDBJ whole genome shotgun (WGS) entry which is preliminary data.</text>
</comment>
<dbReference type="Proteomes" id="UP000321201">
    <property type="component" value="Unassembled WGS sequence"/>
</dbReference>
<dbReference type="SUPFAM" id="SSF55729">
    <property type="entry name" value="Acyl-CoA N-acyltransferases (Nat)"/>
    <property type="match status" value="1"/>
</dbReference>
<proteinExistence type="predicted"/>
<evidence type="ECO:0000313" key="5">
    <source>
        <dbReference type="Proteomes" id="UP000321201"/>
    </source>
</evidence>
<dbReference type="InParanoid" id="A0A5C7EH06"/>
<evidence type="ECO:0000256" key="2">
    <source>
        <dbReference type="ARBA" id="ARBA00023315"/>
    </source>
</evidence>
<sequence length="157" mass="17759">MDVLLRPATLKDGVEIAGMSRELIEGGLGWFWTPARVAASIRHRDTMVLVAEAQGMVAGFAVMEFGDETAHLNLLAVRPRFQRRGIARRMIEWLEASCRTAGIQVVYLELRAANRGARQFYQSLGYREIARVPRYYGGRETAIRMARDLFCEVAPDR</sequence>
<dbReference type="OrthoDB" id="5293656at2"/>
<dbReference type="Pfam" id="PF00583">
    <property type="entry name" value="Acetyltransf_1"/>
    <property type="match status" value="1"/>
</dbReference>
<dbReference type="InterPro" id="IPR016181">
    <property type="entry name" value="Acyl_CoA_acyltransferase"/>
</dbReference>
<keyword evidence="5" id="KW-1185">Reference proteome</keyword>
<organism evidence="4 5">
    <name type="scientific">Pelomicrobium methylotrophicum</name>
    <dbReference type="NCBI Taxonomy" id="2602750"/>
    <lineage>
        <taxon>Bacteria</taxon>
        <taxon>Pseudomonadati</taxon>
        <taxon>Pseudomonadota</taxon>
        <taxon>Hydrogenophilia</taxon>
        <taxon>Hydrogenophilia incertae sedis</taxon>
        <taxon>Pelomicrobium</taxon>
    </lineage>
</organism>
<keyword evidence="1 4" id="KW-0808">Transferase</keyword>
<dbReference type="InterPro" id="IPR050832">
    <property type="entry name" value="Bact_Acetyltransf"/>
</dbReference>
<evidence type="ECO:0000259" key="3">
    <source>
        <dbReference type="PROSITE" id="PS51186"/>
    </source>
</evidence>
<dbReference type="PANTHER" id="PTHR43877">
    <property type="entry name" value="AMINOALKYLPHOSPHONATE N-ACETYLTRANSFERASE-RELATED-RELATED"/>
    <property type="match status" value="1"/>
</dbReference>
<dbReference type="AlphaFoldDB" id="A0A5C7EH06"/>